<accession>A0A974XEW6</accession>
<evidence type="ECO:0000313" key="2">
    <source>
        <dbReference type="Proteomes" id="UP000663499"/>
    </source>
</evidence>
<dbReference type="RefSeq" id="WP_207299923.1">
    <property type="nucleotide sequence ID" value="NZ_CP071444.1"/>
</dbReference>
<evidence type="ECO:0000313" key="1">
    <source>
        <dbReference type="EMBL" id="QSX08582.1"/>
    </source>
</evidence>
<keyword evidence="2" id="KW-1185">Reference proteome</keyword>
<name>A0A974XEW6_9FIRM</name>
<proteinExistence type="predicted"/>
<organism evidence="1 2">
    <name type="scientific">Alkalibacter rhizosphaerae</name>
    <dbReference type="NCBI Taxonomy" id="2815577"/>
    <lineage>
        <taxon>Bacteria</taxon>
        <taxon>Bacillati</taxon>
        <taxon>Bacillota</taxon>
        <taxon>Clostridia</taxon>
        <taxon>Eubacteriales</taxon>
        <taxon>Eubacteriaceae</taxon>
        <taxon>Alkalibacter</taxon>
    </lineage>
</organism>
<dbReference type="Gene3D" id="3.40.109.40">
    <property type="match status" value="1"/>
</dbReference>
<dbReference type="Proteomes" id="UP000663499">
    <property type="component" value="Chromosome"/>
</dbReference>
<dbReference type="AlphaFoldDB" id="A0A974XEW6"/>
<protein>
    <submittedName>
        <fullName evidence="1">Uncharacterized protein</fullName>
    </submittedName>
</protein>
<reference evidence="1" key="1">
    <citation type="submission" date="2021-03" db="EMBL/GenBank/DDBJ databases">
        <title>Alkalibacter marinus sp. nov., isolated from tidal flat sediment.</title>
        <authorList>
            <person name="Namirimu T."/>
            <person name="Yang J.-A."/>
            <person name="Yang S.-H."/>
            <person name="Kim Y.-J."/>
            <person name="Kwon K.K."/>
        </authorList>
    </citation>
    <scope>NUCLEOTIDE SEQUENCE</scope>
    <source>
        <strain evidence="1">ES005</strain>
    </source>
</reference>
<dbReference type="GO" id="GO:0008705">
    <property type="term" value="F:methionine synthase activity"/>
    <property type="evidence" value="ECO:0007669"/>
    <property type="project" value="InterPro"/>
</dbReference>
<dbReference type="KEGG" id="alka:J0B03_00355"/>
<dbReference type="EMBL" id="CP071444">
    <property type="protein sequence ID" value="QSX08582.1"/>
    <property type="molecule type" value="Genomic_DNA"/>
</dbReference>
<gene>
    <name evidence="1" type="ORF">J0B03_00355</name>
</gene>
<dbReference type="SUPFAM" id="SSF56507">
    <property type="entry name" value="Methionine synthase activation domain-like"/>
    <property type="match status" value="1"/>
</dbReference>
<dbReference type="InterPro" id="IPR037010">
    <property type="entry name" value="VitB12-dep_Met_synth_activ_sf"/>
</dbReference>
<sequence>MNMDINFIERIPFDLDPQVIGELLKLRSRESLMDILEEQIELANNVAVPKAAYFETPITGIDGEDVMFCNETFRSKMLSDLVKVQQKIYPYIITIGMELEEKYQALDDIMEQYILDGVQGVILSQATAFVAKELKEKYGIGEVAFHIPGELDDWDLSEQPKLFRLFGETQNDLGVVLSHSNLMKPTKSVSGVYYEIV</sequence>